<dbReference type="SUPFAM" id="SSF51735">
    <property type="entry name" value="NAD(P)-binding Rossmann-fold domains"/>
    <property type="match status" value="2"/>
</dbReference>
<evidence type="ECO:0000256" key="2">
    <source>
        <dbReference type="ARBA" id="ARBA00004792"/>
    </source>
</evidence>
<dbReference type="InterPro" id="IPR029063">
    <property type="entry name" value="SAM-dependent_MTases_sf"/>
</dbReference>
<accession>A0ABV5GTI2</accession>
<dbReference type="SUPFAM" id="SSF47336">
    <property type="entry name" value="ACP-like"/>
    <property type="match status" value="4"/>
</dbReference>
<dbReference type="InterPro" id="IPR020806">
    <property type="entry name" value="PKS_PP-bd"/>
</dbReference>
<dbReference type="PANTHER" id="PTHR43775:SF37">
    <property type="entry name" value="SI:DKEY-61P9.11"/>
    <property type="match status" value="1"/>
</dbReference>
<feature type="active site" description="Proton acceptor; for dehydratase activity" evidence="9">
    <location>
        <position position="1156"/>
    </location>
</feature>
<gene>
    <name evidence="13" type="ORF">ACFFVF_19565</name>
</gene>
<dbReference type="Gene3D" id="1.10.1240.100">
    <property type="match status" value="1"/>
</dbReference>
<dbReference type="InterPro" id="IPR049900">
    <property type="entry name" value="PKS_mFAS_DH"/>
</dbReference>
<feature type="region of interest" description="N-terminal hotdog fold" evidence="9">
    <location>
        <begin position="1123"/>
        <end position="1245"/>
    </location>
</feature>
<feature type="active site" description="Proton acceptor; for dehydratase activity" evidence="9">
    <location>
        <position position="16"/>
    </location>
</feature>
<dbReference type="PROSITE" id="PS52019">
    <property type="entry name" value="PKS_MFAS_DH"/>
    <property type="match status" value="2"/>
</dbReference>
<dbReference type="Pfam" id="PF02801">
    <property type="entry name" value="Ketoacyl-synt_C"/>
    <property type="match status" value="2"/>
</dbReference>
<dbReference type="Gene3D" id="3.40.50.720">
    <property type="entry name" value="NAD(P)-binding Rossmann-like Domain"/>
    <property type="match status" value="2"/>
</dbReference>
<evidence type="ECO:0000256" key="6">
    <source>
        <dbReference type="ARBA" id="ARBA00022679"/>
    </source>
</evidence>
<dbReference type="Gene3D" id="3.10.129.110">
    <property type="entry name" value="Polyketide synthase dehydratase"/>
    <property type="match status" value="2"/>
</dbReference>
<dbReference type="InterPro" id="IPR018201">
    <property type="entry name" value="Ketoacyl_synth_AS"/>
</dbReference>
<dbReference type="Gene3D" id="3.30.70.3290">
    <property type="match status" value="1"/>
</dbReference>
<proteinExistence type="predicted"/>
<feature type="region of interest" description="C-terminal hotdog fold" evidence="9">
    <location>
        <begin position="122"/>
        <end position="269"/>
    </location>
</feature>
<dbReference type="Pfam" id="PF14765">
    <property type="entry name" value="PS-DH"/>
    <property type="match status" value="2"/>
</dbReference>
<dbReference type="InterPro" id="IPR057326">
    <property type="entry name" value="KR_dom"/>
</dbReference>
<dbReference type="InterPro" id="IPR009081">
    <property type="entry name" value="PP-bd_ACP"/>
</dbReference>
<comment type="caution">
    <text evidence="13">The sequence shown here is derived from an EMBL/GenBank/DDBJ whole genome shotgun (WGS) entry which is preliminary data.</text>
</comment>
<dbReference type="Gene3D" id="1.10.1200.10">
    <property type="entry name" value="ACP-like"/>
    <property type="match status" value="4"/>
</dbReference>
<dbReference type="InterPro" id="IPR006162">
    <property type="entry name" value="Ppantetheine_attach_site"/>
</dbReference>
<evidence type="ECO:0000256" key="3">
    <source>
        <dbReference type="ARBA" id="ARBA00022450"/>
    </source>
</evidence>
<dbReference type="Proteomes" id="UP001589607">
    <property type="component" value="Unassembled WGS sequence"/>
</dbReference>
<evidence type="ECO:0000259" key="10">
    <source>
        <dbReference type="PROSITE" id="PS50075"/>
    </source>
</evidence>
<keyword evidence="7" id="KW-0677">Repeat</keyword>
<feature type="active site" description="Proton donor; for dehydratase activity" evidence="9">
    <location>
        <position position="183"/>
    </location>
</feature>
<dbReference type="InterPro" id="IPR020841">
    <property type="entry name" value="PKS_Beta-ketoAc_synthase_dom"/>
</dbReference>
<dbReference type="InterPro" id="IPR016039">
    <property type="entry name" value="Thiolase-like"/>
</dbReference>
<dbReference type="InterPro" id="IPR036291">
    <property type="entry name" value="NAD(P)-bd_dom_sf"/>
</dbReference>
<dbReference type="PROSITE" id="PS00606">
    <property type="entry name" value="KS3_1"/>
    <property type="match status" value="1"/>
</dbReference>
<dbReference type="PROSITE" id="PS50075">
    <property type="entry name" value="CARRIER"/>
    <property type="match status" value="4"/>
</dbReference>
<dbReference type="SMART" id="SM00822">
    <property type="entry name" value="PKS_KR"/>
    <property type="match status" value="2"/>
</dbReference>
<dbReference type="InterPro" id="IPR042104">
    <property type="entry name" value="PKS_dehydratase_sf"/>
</dbReference>
<protein>
    <submittedName>
        <fullName evidence="13">SDR family NAD(P)-dependent oxidoreductase</fullName>
    </submittedName>
</protein>
<feature type="domain" description="Carrier" evidence="10">
    <location>
        <begin position="3910"/>
        <end position="3987"/>
    </location>
</feature>
<dbReference type="SMART" id="SM00823">
    <property type="entry name" value="PKS_PP"/>
    <property type="match status" value="4"/>
</dbReference>
<dbReference type="Pfam" id="PF00109">
    <property type="entry name" value="ketoacyl-synt"/>
    <property type="match status" value="2"/>
</dbReference>
<comment type="pathway">
    <text evidence="2">Antibiotic biosynthesis.</text>
</comment>
<feature type="domain" description="PKS/mFAS DH" evidence="12">
    <location>
        <begin position="1"/>
        <end position="269"/>
    </location>
</feature>
<evidence type="ECO:0000256" key="1">
    <source>
        <dbReference type="ARBA" id="ARBA00004496"/>
    </source>
</evidence>
<feature type="active site" description="Proton donor; for dehydratase activity" evidence="9">
    <location>
        <position position="1321"/>
    </location>
</feature>
<feature type="region of interest" description="N-terminal hotdog fold" evidence="9">
    <location>
        <begin position="1"/>
        <end position="110"/>
    </location>
</feature>
<dbReference type="InterPro" id="IPR013217">
    <property type="entry name" value="Methyltransf_12"/>
</dbReference>
<dbReference type="InterPro" id="IPR014030">
    <property type="entry name" value="Ketoacyl_synth_N"/>
</dbReference>
<dbReference type="Gene3D" id="3.40.50.150">
    <property type="entry name" value="Vaccinia Virus protein VP39"/>
    <property type="match status" value="2"/>
</dbReference>
<evidence type="ECO:0000256" key="8">
    <source>
        <dbReference type="ARBA" id="ARBA00023268"/>
    </source>
</evidence>
<dbReference type="Pfam" id="PF22336">
    <property type="entry name" value="RhiE-like_linker"/>
    <property type="match status" value="1"/>
</dbReference>
<dbReference type="Pfam" id="PF16197">
    <property type="entry name" value="KAsynt_C_assoc"/>
    <property type="match status" value="1"/>
</dbReference>
<feature type="region of interest" description="C-terminal hotdog fold" evidence="9">
    <location>
        <begin position="1259"/>
        <end position="1411"/>
    </location>
</feature>
<dbReference type="InterPro" id="IPR014031">
    <property type="entry name" value="Ketoacyl_synth_C"/>
</dbReference>
<dbReference type="SUPFAM" id="SSF53901">
    <property type="entry name" value="Thiolase-like"/>
    <property type="match status" value="2"/>
</dbReference>
<keyword evidence="4" id="KW-0963">Cytoplasm</keyword>
<keyword evidence="3" id="KW-0596">Phosphopantetheine</keyword>
<feature type="domain" description="Carrier" evidence="10">
    <location>
        <begin position="4011"/>
        <end position="4085"/>
    </location>
</feature>
<keyword evidence="8" id="KW-0511">Multifunctional enzyme</keyword>
<feature type="domain" description="Ketosynthase family 3 (KS3)" evidence="11">
    <location>
        <begin position="2434"/>
        <end position="2853"/>
    </location>
</feature>
<dbReference type="PANTHER" id="PTHR43775">
    <property type="entry name" value="FATTY ACID SYNTHASE"/>
    <property type="match status" value="1"/>
</dbReference>
<comment type="subcellular location">
    <subcellularLocation>
        <location evidence="1">Cytoplasm</location>
    </subcellularLocation>
</comment>
<evidence type="ECO:0000259" key="11">
    <source>
        <dbReference type="PROSITE" id="PS52004"/>
    </source>
</evidence>
<dbReference type="CDD" id="cd02440">
    <property type="entry name" value="AdoMet_MTases"/>
    <property type="match status" value="2"/>
</dbReference>
<keyword evidence="14" id="KW-1185">Reference proteome</keyword>
<feature type="domain" description="Carrier" evidence="10">
    <location>
        <begin position="289"/>
        <end position="363"/>
    </location>
</feature>
<evidence type="ECO:0000256" key="5">
    <source>
        <dbReference type="ARBA" id="ARBA00022553"/>
    </source>
</evidence>
<keyword evidence="5" id="KW-0597">Phosphoprotein</keyword>
<feature type="domain" description="Carrier" evidence="10">
    <location>
        <begin position="2308"/>
        <end position="2381"/>
    </location>
</feature>
<evidence type="ECO:0000256" key="9">
    <source>
        <dbReference type="PROSITE-ProRule" id="PRU01363"/>
    </source>
</evidence>
<evidence type="ECO:0000313" key="14">
    <source>
        <dbReference type="Proteomes" id="UP001589607"/>
    </source>
</evidence>
<evidence type="ECO:0000256" key="7">
    <source>
        <dbReference type="ARBA" id="ARBA00022737"/>
    </source>
</evidence>
<dbReference type="InterPro" id="IPR036736">
    <property type="entry name" value="ACP-like_sf"/>
</dbReference>
<keyword evidence="6" id="KW-0808">Transferase</keyword>
<evidence type="ECO:0000259" key="12">
    <source>
        <dbReference type="PROSITE" id="PS52019"/>
    </source>
</evidence>
<dbReference type="SMART" id="SM00825">
    <property type="entry name" value="PKS_KS"/>
    <property type="match status" value="2"/>
</dbReference>
<dbReference type="CDD" id="cd00833">
    <property type="entry name" value="PKS"/>
    <property type="match status" value="2"/>
</dbReference>
<sequence>METVTINSANRLLTNHSVNGIPTLPGLAYIDLIYQVIYEKVDTIFLYSIRDLIIYQPLQIKDKEEWTLTIEVSSISNGYEIQIKGNNTNEDSNVVITLVKAKVLKNIKNSFESKMVGEQSILKEIDVSEIYNHYKEKALEHSGIMKAQGKLIKTISIYKADLSLHPKEKTSAENFLFHPTLLDSAAVSLGHGIKEYVNASGILYLPLYIEQVDIWGLVQDTCFAITDIKDVHFTGDLLKFSIQFLNNEGKPLVEFKNFSAKQFRIDNSEASYSNNLAENSYDNANEKREGAKKYLLNLFKAKSQVFNLQIQADSGFYELGLESVELLNIVNELQEKVGEELSPTLLFEYTTIQTLADYLENTYPSIFNSSFGTTKPITKLFKEEISNTSQVNTSNENLQDNDIAIIGLSGRYPMADNLEAFWENLVKGNDAITTVPESRWDWKKFNEKVTPSGKPISKWGGFINNVAAFDAPFFKVSPKEAEELDPQERWFLQTCWEAIEDAGYTPENIVKSEGKNKIRKVGVFAGVMHKDYSLIGLEGLKNDVTTLSLNNAPIPNRVSYFCNFHGPSMAVDTVCSSSLTAIHLAVQSIQNKECKVAIAGGVNLSLHPAKYLSYGMSNFHSTDGRCKAFGENGDGYVSSEGVGAAILKPLKQAIKDNDNIYAIIKGSAINHVGKVSGITVPGQIAQQELIKECYEKANINPEHITYIEAHGTGTSLGDPIEIEGLTKAFREYTNKTQYCSIGSLKSSIGHTEAAAGIGALTKVALQLKKKKLVPSLHAEEENKFLKFSKTPFYVQKTLENWEKGITPRTAGISSFGATGTNVHLVIQEYDVENRIMDESKFNDDFSAFIIPISAKNKDRVKEYISRLLVQLEKNKFTETKQYSNEDSFLEFEKQKEIVCIEIQKKISSILKIQEEDIESNIEWEEFGLDVFQYSQISEWLEKEFKWTNEKNDIENLTINKLAEEIIQNKSKGSKIVPEFYVQEKKHLRDLAYSFQIGRIELEERVVFIVKSISELQEKLSNHLENENGADFYGNKSDYENEFASFTNDEDFDHLVYSWLVKNKFFQIGELWVKGYPINWKIIYQNSSTPQRIKIPTYPFSNKEYWLPKMNTSFVQSSVDQKKEAILSPFVHKNNSRFNNVNFTSVFTGEEFFLSDHKVHNYSVLPGAGHVEAAYQAFVFANEAQQKAVELVNINFIRPIVKNSDTVDIAIKLKQENNAIQFKLTNLDKEELIYSQGEVRILQKSNKEHIDVSSFYDIKEYGVLTGIELYEQFDKIGINYKGAHKSITRLFYKNDEVAVQLKLEDNWIDTLPFYKMHPGMLDSAFQATLLLEKNKNGEAGWKSLSQPKMPFGIESIKVYDSCTSQMWAVAKLSNYTASGDTISDIKLYNEKLELIIDIKGFITKGIKENDKNLSTEFLPSQKSESKMTYLVPKWEHVNIDTIKVTKPETYKTSVLLCINCPEIEKRELAAIFEEVTFISDQELIDSVFGILADGKVRFDHVFWWVKEQDGTLEQAQELGVYFGFRLIRSCIAHHYKDVPLAWTIITTNTFKINGFSDSNSCHSGIDGLFGSVIKEMHKWQMRIIDRSDAISKNNKQILTIPFDKEGRSWVLRENEWYRQKIVQLKITPNQQTKTAAYRENGVYMIIGGSGNIGKAMSKYLIQNFNAQIIWIGRRPIDNRIEEQLLAVGNKKNIPTYYTADVTQKSEMQAVLEKVKQRYGALHGVINSAMILQEHTIDAVTEEDFRAGYETKQKSILTLLETLKSTPLDFLLLFSSMVSFIKTPRLSYYAAGSVFMDSYAIAKQKELPFPIKTVNWGYWNSQKLEEAKDFEKLQAIGVHPINEIEGMNALNVLMQSNLNQIGIMKLSKPLAFSGYEKEFINTFTNEVIPFDISLSSITKHYIKEAELKDLYNSSVFEDEIFTNLIAKIACYQLQSVGLFNNQIPQEKILDWGAPNYFKDWLEQCLCFFKEQKLCLELTENRWKLNEDLLTDGFNAENLWNQWNTFKNSNQENTEKIFHIELVEATLKGLPSIIKNEIRPTNIMFPNSSMDKVINIYKNNKVADYYNETLGACVILYIKKIVSDNPDVKIRILEVGAGTGGTSELLFQKIAPFQNYIEEYCYTDISQAFLNFAKDTYASGKSYITFKRFNAEETLENQDFNYGVYDIVIATNVLHATSNIRTSLKNCQALLKPEGVLLLNEMSKNVIFTHLTFGLLEGWWRAKDKETRISGCPGLSSQQWKKVLHQSGYKNVEFPVNEVHHLGQQIIWAQATSLRVENSTFTKEESNPQGEIIPKIQEINTKELSSKGLEFEFTEYLRKLVSKVLKLPLEEVRTKETFENYGIDSILIVQLTNELRKDFDKISGTLFFEHQNLDSMVLYFMKERKLDIANFFAKKEEDKIISSPDRLLNSSLLNFSDTWEVEKLEDDKGIDASQPFKEEIAIIGLAGQYPKAENIREFWDNLKNGVNCTSEIPKDRWDWQVYFEEKNNLNKGSYSKWGGFLKDIDTFDPLFFRISPLEAEKMDPQERLFLQCAYASIEDAGYLPENLSKDKKVGVFAGVMNSTYNRQSNYWSISNRVSYVLDFQGPSLTVDTACSSSLMAIHLAFESLQNGNCDCAIAGGVNLIVTPGHYNRLASANMLSEGIHNKTFAAGADGFVDAEGVGAIILKPKSKAIADGDHIYGLIKGGSANSGGKTSGYTVPNPIAQADLIKTTIERSGVSPETISYIEAHGTGTSLGDPIEVSGLTKAFNQFTKEKQFCAIGSSKSNIGHCESAAGIGGLTKILLQFKHKQIVPTLHSEILNPEIDFKSTPFYVQNNLKEWDKPVLQENGIAVTYPRRAGISSFGAGGTNVHLILEEFEQQIPSSIEEELILLSAATKEQLTFLAIELLDYLRYNKENTQLKNIAYTLQTGRRNLEYRLAIEAKSIDDLEKKLFDYTNNQINSSIYQGIVSKIVDSISEEFYEIVEKMSVGKWKSLAQQWVEGKQVNWNKLYLDKPIKVSLPTYPFAKESYWNPEPDVTLDTISFKKEKNISNEQYHKSQLVKLSSPVEYYKEIYQAFEQQTVPLVVNENDIIIKSKYDTNYSHLQGTVYYFENIRNIESWDQIFRKFRGKKILCIYPETTMNPLTEGYKSFVYENILSIYRMAKSCFQFDFDKLEKEFILITRNAFILPNQTEHVDLIHAAITGFVGVMAKEMKNWNTIILDTDEPVHQIPVSLNRVEDWLVRKQKIYQKRLIRTKTNSEFNSSYVVGGTYIIIGGAGGVGTEWSRYLIGNYQAKIIWIGRRKKDDAITAKIESLDVNGTYIKYYETDVSDYETFSLLYRKIKKEQGAINGVIHSAMASTDQEITLLTESRFVEGLKAKIDISITLGRVFQNENLDFMLFFSSVGALASMEGQSCYVTSSVFKDSFSKFFNEKVSYPVKVVNWGYWGEVGFGEFIPNRLKSVLKEQVGVLGTSEANYILESFLNTKDQQAVITAKANFDIIPLDNTIEIQCAEQEYEGSIERLHSHIPDRQFTVQKLRENARFGVEDMETLLAQWMFVQLQSIGLLVNEVNDLEKQKTDNDFNRFYDKWLLESLRILQKNNLIEIQSKDLVHCIKKNTKELTLDRIQNNWYSQKSNWGDDTYKKAQVKLLESSMKNLPYVLTGKMKGAEVVFPDSSMELVEGIYKNELGDYFNDVLTDNIIAFIEERIQQNPNAKIRLLEVGAGIGGTSSVIFQRIKPYHQYIEEYCYTDISKAFLLYAEKEYKEENPFLTYEIFDVGVKAPQDQISKSYDVVLATNVLHATNDITNTIINVKSVLKKNGIILINEISTKSLFFHMGFALLDGWWLYNDPELRIEGCPGLAPETWKKILINEGFETITFPANKAHDLGQQIILAQSDGVILRKTQKSDVINTEVVKVSESRKSIIETTIDPDRIIEEIKYKIKTVFSELLKIPFEKIKNSISLLDYGLDSILAVKMVKSLNQSLGIKLESSKIFENETIDKLSVCIFKEYASLINIDHDSLKKQNKIANNLSKETVSGTINNVIHETLKIPKVKIKSDLTFYDFGLDSILAVEVSKKINSALNIKLETTDLVKYNTIDLLTTYIINKENSGNGVELEGVKEERSLDLKHKDLIKGESYKEETVLKLLEKEGTDNFSIEEILQHID</sequence>
<dbReference type="Pfam" id="PF08659">
    <property type="entry name" value="KR"/>
    <property type="match status" value="2"/>
</dbReference>
<evidence type="ECO:0000313" key="13">
    <source>
        <dbReference type="EMBL" id="MFB9098711.1"/>
    </source>
</evidence>
<dbReference type="RefSeq" id="WP_236458583.1">
    <property type="nucleotide sequence ID" value="NZ_CBCSGE010000001.1"/>
</dbReference>
<dbReference type="InterPro" id="IPR054514">
    <property type="entry name" value="RhiE-like_linker"/>
</dbReference>
<dbReference type="CDD" id="cd08953">
    <property type="entry name" value="KR_2_SDR_x"/>
    <property type="match status" value="1"/>
</dbReference>
<dbReference type="InterPro" id="IPR049551">
    <property type="entry name" value="PKS_DH_C"/>
</dbReference>
<dbReference type="Pfam" id="PF21089">
    <property type="entry name" value="PKS_DH_N"/>
    <property type="match status" value="1"/>
</dbReference>
<dbReference type="Pfam" id="PF08242">
    <property type="entry name" value="Methyltransf_12"/>
    <property type="match status" value="2"/>
</dbReference>
<dbReference type="InterPro" id="IPR032821">
    <property type="entry name" value="PKS_assoc"/>
</dbReference>
<dbReference type="PROSITE" id="PS52004">
    <property type="entry name" value="KS3_2"/>
    <property type="match status" value="2"/>
</dbReference>
<dbReference type="SMART" id="SM01294">
    <property type="entry name" value="PKS_PP_betabranch"/>
    <property type="match status" value="1"/>
</dbReference>
<dbReference type="Gene3D" id="3.40.47.10">
    <property type="match status" value="2"/>
</dbReference>
<dbReference type="SUPFAM" id="SSF53335">
    <property type="entry name" value="S-adenosyl-L-methionine-dependent methyltransferases"/>
    <property type="match status" value="2"/>
</dbReference>
<feature type="domain" description="Ketosynthase family 3 (KS3)" evidence="11">
    <location>
        <begin position="400"/>
        <end position="828"/>
    </location>
</feature>
<reference evidence="13 14" key="1">
    <citation type="submission" date="2024-09" db="EMBL/GenBank/DDBJ databases">
        <authorList>
            <person name="Sun Q."/>
            <person name="Mori K."/>
        </authorList>
    </citation>
    <scope>NUCLEOTIDE SEQUENCE [LARGE SCALE GENOMIC DNA]</scope>
    <source>
        <strain evidence="13 14">CECT 7955</strain>
    </source>
</reference>
<dbReference type="PROSITE" id="PS00012">
    <property type="entry name" value="PHOSPHOPANTETHEINE"/>
    <property type="match status" value="3"/>
</dbReference>
<name>A0ABV5GTI2_9FLAO</name>
<dbReference type="InterPro" id="IPR050091">
    <property type="entry name" value="PKS_NRPS_Biosynth_Enz"/>
</dbReference>
<dbReference type="InterPro" id="IPR049552">
    <property type="entry name" value="PKS_DH_N"/>
</dbReference>
<dbReference type="EMBL" id="JBHMEY010000094">
    <property type="protein sequence ID" value="MFB9098711.1"/>
    <property type="molecule type" value="Genomic_DNA"/>
</dbReference>
<evidence type="ECO:0000256" key="4">
    <source>
        <dbReference type="ARBA" id="ARBA00022490"/>
    </source>
</evidence>
<dbReference type="Pfam" id="PF00550">
    <property type="entry name" value="PP-binding"/>
    <property type="match status" value="5"/>
</dbReference>
<organism evidence="13 14">
    <name type="scientific">Flavobacterium jumunjinense</name>
    <dbReference type="NCBI Taxonomy" id="998845"/>
    <lineage>
        <taxon>Bacteria</taxon>
        <taxon>Pseudomonadati</taxon>
        <taxon>Bacteroidota</taxon>
        <taxon>Flavobacteriia</taxon>
        <taxon>Flavobacteriales</taxon>
        <taxon>Flavobacteriaceae</taxon>
        <taxon>Flavobacterium</taxon>
    </lineage>
</organism>
<feature type="domain" description="PKS/mFAS DH" evidence="12">
    <location>
        <begin position="1123"/>
        <end position="1411"/>
    </location>
</feature>
<dbReference type="InterPro" id="IPR013968">
    <property type="entry name" value="PKS_KR"/>
</dbReference>